<sequence>MLIAGSSGLLAVGLSAADPRCVPGRDGQIADQGSIVGLSGGSAEKEQGLVLRLLGGSAGRELGAARTDSCIQPSVDTSGKIDNDHSNIRRQAEVPETGVEAARISAMGARQVQANCSMMSMMVIGQSNKGMLMMEEIRRDVSRMEDMVDGGEDVEDEDESNEEDEVSLEATSKEDCPVMDTAACSPVVSTAMRALQVQMAASLSRK</sequence>
<protein>
    <submittedName>
        <fullName evidence="3">Uncharacterized protein</fullName>
    </submittedName>
</protein>
<comment type="caution">
    <text evidence="3">The sequence shown here is derived from an EMBL/GenBank/DDBJ whole genome shotgun (WGS) entry which is preliminary data.</text>
</comment>
<dbReference type="Proteomes" id="UP001141806">
    <property type="component" value="Unassembled WGS sequence"/>
</dbReference>
<evidence type="ECO:0000313" key="4">
    <source>
        <dbReference type="Proteomes" id="UP001141806"/>
    </source>
</evidence>
<keyword evidence="4" id="KW-1185">Reference proteome</keyword>
<feature type="region of interest" description="Disordered" evidence="1">
    <location>
        <begin position="148"/>
        <end position="174"/>
    </location>
</feature>
<name>A0A9Q0QNV1_9MAGN</name>
<evidence type="ECO:0000256" key="2">
    <source>
        <dbReference type="SAM" id="SignalP"/>
    </source>
</evidence>
<keyword evidence="2" id="KW-0732">Signal</keyword>
<evidence type="ECO:0000313" key="3">
    <source>
        <dbReference type="EMBL" id="KAJ4966435.1"/>
    </source>
</evidence>
<proteinExistence type="predicted"/>
<evidence type="ECO:0000256" key="1">
    <source>
        <dbReference type="SAM" id="MobiDB-lite"/>
    </source>
</evidence>
<gene>
    <name evidence="3" type="ORF">NE237_018284</name>
</gene>
<dbReference type="EMBL" id="JAMYWD010000007">
    <property type="protein sequence ID" value="KAJ4966435.1"/>
    <property type="molecule type" value="Genomic_DNA"/>
</dbReference>
<dbReference type="AlphaFoldDB" id="A0A9Q0QNV1"/>
<feature type="compositionally biased region" description="Acidic residues" evidence="1">
    <location>
        <begin position="148"/>
        <end position="167"/>
    </location>
</feature>
<reference evidence="3" key="1">
    <citation type="journal article" date="2023" name="Plant J.">
        <title>The genome of the king protea, Protea cynaroides.</title>
        <authorList>
            <person name="Chang J."/>
            <person name="Duong T.A."/>
            <person name="Schoeman C."/>
            <person name="Ma X."/>
            <person name="Roodt D."/>
            <person name="Barker N."/>
            <person name="Li Z."/>
            <person name="Van de Peer Y."/>
            <person name="Mizrachi E."/>
        </authorList>
    </citation>
    <scope>NUCLEOTIDE SEQUENCE</scope>
    <source>
        <tissue evidence="3">Young leaves</tissue>
    </source>
</reference>
<organism evidence="3 4">
    <name type="scientific">Protea cynaroides</name>
    <dbReference type="NCBI Taxonomy" id="273540"/>
    <lineage>
        <taxon>Eukaryota</taxon>
        <taxon>Viridiplantae</taxon>
        <taxon>Streptophyta</taxon>
        <taxon>Embryophyta</taxon>
        <taxon>Tracheophyta</taxon>
        <taxon>Spermatophyta</taxon>
        <taxon>Magnoliopsida</taxon>
        <taxon>Proteales</taxon>
        <taxon>Proteaceae</taxon>
        <taxon>Protea</taxon>
    </lineage>
</organism>
<feature type="signal peptide" evidence="2">
    <location>
        <begin position="1"/>
        <end position="17"/>
    </location>
</feature>
<accession>A0A9Q0QNV1</accession>
<feature type="chain" id="PRO_5040504761" evidence="2">
    <location>
        <begin position="18"/>
        <end position="206"/>
    </location>
</feature>